<gene>
    <name evidence="2" type="ORF">E2R59_10930</name>
</gene>
<comment type="caution">
    <text evidence="2">The sequence shown here is derived from an EMBL/GenBank/DDBJ whole genome shotgun (WGS) entry which is preliminary data.</text>
</comment>
<feature type="transmembrane region" description="Helical" evidence="1">
    <location>
        <begin position="34"/>
        <end position="53"/>
    </location>
</feature>
<accession>A0A4R5YBU7</accession>
<keyword evidence="1" id="KW-1133">Transmembrane helix</keyword>
<dbReference type="EMBL" id="SMZT01000004">
    <property type="protein sequence ID" value="TDL42451.1"/>
    <property type="molecule type" value="Genomic_DNA"/>
</dbReference>
<dbReference type="RefSeq" id="WP_133410559.1">
    <property type="nucleotide sequence ID" value="NZ_SMZT01000004.1"/>
</dbReference>
<dbReference type="AlphaFoldDB" id="A0A4R5YBU7"/>
<proteinExistence type="predicted"/>
<feature type="transmembrane region" description="Helical" evidence="1">
    <location>
        <begin position="73"/>
        <end position="97"/>
    </location>
</feature>
<evidence type="ECO:0000256" key="1">
    <source>
        <dbReference type="SAM" id="Phobius"/>
    </source>
</evidence>
<evidence type="ECO:0000313" key="2">
    <source>
        <dbReference type="EMBL" id="TDL42451.1"/>
    </source>
</evidence>
<organism evidence="2 3">
    <name type="scientific">Kocuria rosea</name>
    <name type="common">Deinococcus erythromyxa</name>
    <name type="synonym">Micrococcus rubens</name>
    <dbReference type="NCBI Taxonomy" id="1275"/>
    <lineage>
        <taxon>Bacteria</taxon>
        <taxon>Bacillati</taxon>
        <taxon>Actinomycetota</taxon>
        <taxon>Actinomycetes</taxon>
        <taxon>Micrococcales</taxon>
        <taxon>Micrococcaceae</taxon>
        <taxon>Kocuria</taxon>
    </lineage>
</organism>
<protein>
    <submittedName>
        <fullName evidence="2">Uncharacterized protein</fullName>
    </submittedName>
</protein>
<dbReference type="Proteomes" id="UP000295163">
    <property type="component" value="Unassembled WGS sequence"/>
</dbReference>
<dbReference type="GeneID" id="64347930"/>
<reference evidence="2 3" key="1">
    <citation type="submission" date="2019-03" db="EMBL/GenBank/DDBJ databases">
        <title>Genome Sequencing and Assembly of Various Microbes Isolated from Partially Reclaimed Soil and Acid Mine Drainage (AMD) Site.</title>
        <authorList>
            <person name="Steinbock B."/>
            <person name="Bechtold R."/>
            <person name="Sevigny J.L."/>
            <person name="Thomas D."/>
            <person name="Cuthill L.R."/>
            <person name="Aveiro Johannsen E.J."/>
            <person name="Thomas K."/>
            <person name="Ghosh A."/>
        </authorList>
    </citation>
    <scope>NUCLEOTIDE SEQUENCE [LARGE SCALE GENOMIC DNA]</scope>
    <source>
        <strain evidence="2 3">S-A3</strain>
    </source>
</reference>
<evidence type="ECO:0000313" key="3">
    <source>
        <dbReference type="Proteomes" id="UP000295163"/>
    </source>
</evidence>
<sequence length="115" mass="11917">MIGAPLIAMLGPLLISVPLAFVQGRRAGQRTMTYVFWPVAYLLAVLLGTPVLVWWNGWFTPGALPPGQALRDIIGAATLMGVLAVAASAVTVGAAGTGAGTAGWLRRDTTPQVHP</sequence>
<keyword evidence="1" id="KW-0812">Transmembrane</keyword>
<name>A0A4R5YBU7_KOCRO</name>
<keyword evidence="1" id="KW-0472">Membrane</keyword>
<feature type="transmembrane region" description="Helical" evidence="1">
    <location>
        <begin position="6"/>
        <end position="22"/>
    </location>
</feature>